<comment type="subcellular location">
    <subcellularLocation>
        <location evidence="1">Cell membrane</location>
        <topology evidence="1">Multi-pass membrane protein</topology>
    </subcellularLocation>
</comment>
<dbReference type="PANTHER" id="PTHR35007:SF2">
    <property type="entry name" value="PILUS ASSEMBLE PROTEIN"/>
    <property type="match status" value="1"/>
</dbReference>
<dbReference type="PANTHER" id="PTHR35007">
    <property type="entry name" value="INTEGRAL MEMBRANE PROTEIN-RELATED"/>
    <property type="match status" value="1"/>
</dbReference>
<gene>
    <name evidence="9" type="ORF">HJO_07442</name>
</gene>
<dbReference type="OrthoDB" id="9810662at2"/>
<comment type="caution">
    <text evidence="9">The sequence shown here is derived from an EMBL/GenBank/DDBJ whole genome shotgun (WGS) entry which is preliminary data.</text>
</comment>
<keyword evidence="4 7" id="KW-1133">Transmembrane helix</keyword>
<feature type="transmembrane region" description="Helical" evidence="7">
    <location>
        <begin position="292"/>
        <end position="314"/>
    </location>
</feature>
<accession>A0A059FQ06</accession>
<dbReference type="eggNOG" id="COG2064">
    <property type="taxonomic scope" value="Bacteria"/>
</dbReference>
<evidence type="ECO:0000313" key="9">
    <source>
        <dbReference type="EMBL" id="KCZ92770.1"/>
    </source>
</evidence>
<dbReference type="EMBL" id="ARYK01000003">
    <property type="protein sequence ID" value="KCZ92770.1"/>
    <property type="molecule type" value="Genomic_DNA"/>
</dbReference>
<dbReference type="RefSeq" id="WP_035615647.1">
    <property type="nucleotide sequence ID" value="NZ_ARYK01000003.1"/>
</dbReference>
<keyword evidence="10" id="KW-1185">Reference proteome</keyword>
<dbReference type="AlphaFoldDB" id="A0A059FQ06"/>
<dbReference type="InterPro" id="IPR018076">
    <property type="entry name" value="T2SS_GspF_dom"/>
</dbReference>
<protein>
    <submittedName>
        <fullName evidence="9">Type II secretion system protein</fullName>
    </submittedName>
</protein>
<evidence type="ECO:0000256" key="1">
    <source>
        <dbReference type="ARBA" id="ARBA00004651"/>
    </source>
</evidence>
<evidence type="ECO:0000256" key="4">
    <source>
        <dbReference type="ARBA" id="ARBA00022989"/>
    </source>
</evidence>
<feature type="domain" description="Type II secretion system protein GspF" evidence="8">
    <location>
        <begin position="181"/>
        <end position="309"/>
    </location>
</feature>
<sequence>MYDFLLSFSRPDTLAAYLVAGAVFGTFVTVFLPYLKGDKLETRLKAVSNQREKLRKQSRATLENKGLRREDKSMMGNISSKLNLAKALEDPNVVKLLNQAGLRGPGPISAFYFARMALPFVGLVLTFVYIFFVNDHGFNPVMKYGSLAFGAAAGFYAPNMYVSNLAAKRQKSIMRAFPDALDMLLICVEAGMSIELGFNKVSQEIGTASPELAEEFGLTVAELSYLPDRRQAYDNLAGRTGHEGVKAVCMALSQAERYGTPLGSALRVMAKENREMRMSEAEKKAAALPAKLTVPMILFFLPVLFLVVLGPAYIQYQSMQKGNEAAPALSSEAPQKIRSGHHA</sequence>
<organism evidence="9 10">
    <name type="scientific">Hyphomonas johnsonii MHS-2</name>
    <dbReference type="NCBI Taxonomy" id="1280950"/>
    <lineage>
        <taxon>Bacteria</taxon>
        <taxon>Pseudomonadati</taxon>
        <taxon>Pseudomonadota</taxon>
        <taxon>Alphaproteobacteria</taxon>
        <taxon>Hyphomonadales</taxon>
        <taxon>Hyphomonadaceae</taxon>
        <taxon>Hyphomonas</taxon>
    </lineage>
</organism>
<dbReference type="PATRIC" id="fig|1280950.3.peg.1491"/>
<evidence type="ECO:0000256" key="5">
    <source>
        <dbReference type="ARBA" id="ARBA00023136"/>
    </source>
</evidence>
<evidence type="ECO:0000256" key="6">
    <source>
        <dbReference type="SAM" id="Coils"/>
    </source>
</evidence>
<evidence type="ECO:0000256" key="3">
    <source>
        <dbReference type="ARBA" id="ARBA00022692"/>
    </source>
</evidence>
<feature type="transmembrane region" description="Helical" evidence="7">
    <location>
        <begin position="14"/>
        <end position="35"/>
    </location>
</feature>
<evidence type="ECO:0000259" key="8">
    <source>
        <dbReference type="Pfam" id="PF00482"/>
    </source>
</evidence>
<evidence type="ECO:0000256" key="7">
    <source>
        <dbReference type="SAM" id="Phobius"/>
    </source>
</evidence>
<keyword evidence="5 7" id="KW-0472">Membrane</keyword>
<dbReference type="Proteomes" id="UP000025171">
    <property type="component" value="Unassembled WGS sequence"/>
</dbReference>
<feature type="coiled-coil region" evidence="6">
    <location>
        <begin position="37"/>
        <end position="64"/>
    </location>
</feature>
<dbReference type="GO" id="GO:0005886">
    <property type="term" value="C:plasma membrane"/>
    <property type="evidence" value="ECO:0007669"/>
    <property type="project" value="UniProtKB-SubCell"/>
</dbReference>
<feature type="transmembrane region" description="Helical" evidence="7">
    <location>
        <begin position="112"/>
        <end position="132"/>
    </location>
</feature>
<name>A0A059FQ06_9PROT</name>
<feature type="transmembrane region" description="Helical" evidence="7">
    <location>
        <begin position="144"/>
        <end position="167"/>
    </location>
</feature>
<dbReference type="STRING" id="1280950.HJO_07442"/>
<keyword evidence="3 7" id="KW-0812">Transmembrane</keyword>
<keyword evidence="6" id="KW-0175">Coiled coil</keyword>
<keyword evidence="2" id="KW-1003">Cell membrane</keyword>
<proteinExistence type="predicted"/>
<dbReference type="Pfam" id="PF00482">
    <property type="entry name" value="T2SSF"/>
    <property type="match status" value="1"/>
</dbReference>
<evidence type="ECO:0000256" key="2">
    <source>
        <dbReference type="ARBA" id="ARBA00022475"/>
    </source>
</evidence>
<evidence type="ECO:0000313" key="10">
    <source>
        <dbReference type="Proteomes" id="UP000025171"/>
    </source>
</evidence>
<reference evidence="9 10" key="1">
    <citation type="journal article" date="2014" name="Antonie Van Leeuwenhoek">
        <title>Hyphomonas beringensis sp. nov. and Hyphomonas chukchiensis sp. nov., isolated from surface seawater of the Bering Sea and Chukchi Sea.</title>
        <authorList>
            <person name="Li C."/>
            <person name="Lai Q."/>
            <person name="Li G."/>
            <person name="Dong C."/>
            <person name="Wang J."/>
            <person name="Liao Y."/>
            <person name="Shao Z."/>
        </authorList>
    </citation>
    <scope>NUCLEOTIDE SEQUENCE [LARGE SCALE GENOMIC DNA]</scope>
    <source>
        <strain evidence="9 10">MHS-2</strain>
    </source>
</reference>